<keyword evidence="3" id="KW-0017">Alkaloid metabolism</keyword>
<evidence type="ECO:0000256" key="3">
    <source>
        <dbReference type="ARBA" id="ARBA00022589"/>
    </source>
</evidence>
<dbReference type="PANTHER" id="PTHR43162:SF1">
    <property type="entry name" value="PRESTALK A DIFFERENTIATION PROTEIN A"/>
    <property type="match status" value="1"/>
</dbReference>
<keyword evidence="4" id="KW-0560">Oxidoreductase</keyword>
<dbReference type="Gene3D" id="3.90.25.10">
    <property type="entry name" value="UDP-galactose 4-epimerase, domain 1"/>
    <property type="match status" value="1"/>
</dbReference>
<evidence type="ECO:0000256" key="2">
    <source>
        <dbReference type="ARBA" id="ARBA00005372"/>
    </source>
</evidence>
<evidence type="ECO:0000256" key="4">
    <source>
        <dbReference type="ARBA" id="ARBA00023002"/>
    </source>
</evidence>
<dbReference type="EMBL" id="ML732227">
    <property type="protein sequence ID" value="KAB8073419.1"/>
    <property type="molecule type" value="Genomic_DNA"/>
</dbReference>
<dbReference type="GO" id="GO:0035835">
    <property type="term" value="P:indole alkaloid biosynthetic process"/>
    <property type="evidence" value="ECO:0007669"/>
    <property type="project" value="UniProtKB-UniPathway"/>
</dbReference>
<accession>A0A5N5WYL8</accession>
<dbReference type="UniPathway" id="UPA00327"/>
<name>A0A5N5WYL8_9EURO</name>
<comment type="similarity">
    <text evidence="2">Belongs to the fgaFS/easG family.</text>
</comment>
<dbReference type="GO" id="GO:0016491">
    <property type="term" value="F:oxidoreductase activity"/>
    <property type="evidence" value="ECO:0007669"/>
    <property type="project" value="UniProtKB-KW"/>
</dbReference>
<gene>
    <name evidence="5" type="ORF">BDV29DRAFT_157609</name>
</gene>
<organism evidence="5 6">
    <name type="scientific">Aspergillus leporis</name>
    <dbReference type="NCBI Taxonomy" id="41062"/>
    <lineage>
        <taxon>Eukaryota</taxon>
        <taxon>Fungi</taxon>
        <taxon>Dikarya</taxon>
        <taxon>Ascomycota</taxon>
        <taxon>Pezizomycotina</taxon>
        <taxon>Eurotiomycetes</taxon>
        <taxon>Eurotiomycetidae</taxon>
        <taxon>Eurotiales</taxon>
        <taxon>Aspergillaceae</taxon>
        <taxon>Aspergillus</taxon>
        <taxon>Aspergillus subgen. Circumdati</taxon>
    </lineage>
</organism>
<evidence type="ECO:0000313" key="5">
    <source>
        <dbReference type="EMBL" id="KAB8073419.1"/>
    </source>
</evidence>
<dbReference type="AlphaFoldDB" id="A0A5N5WYL8"/>
<dbReference type="InterPro" id="IPR036291">
    <property type="entry name" value="NAD(P)-bd_dom_sf"/>
</dbReference>
<dbReference type="InterPro" id="IPR051604">
    <property type="entry name" value="Ergot_Alk_Oxidoreductase"/>
</dbReference>
<evidence type="ECO:0000313" key="6">
    <source>
        <dbReference type="Proteomes" id="UP000326565"/>
    </source>
</evidence>
<dbReference type="Gene3D" id="3.40.50.720">
    <property type="entry name" value="NAD(P)-binding Rossmann-like Domain"/>
    <property type="match status" value="1"/>
</dbReference>
<dbReference type="InterPro" id="IPR019901">
    <property type="entry name" value="Ergot_alkaloid_biosynthesis"/>
</dbReference>
<sequence length="296" mass="32431">MTILLLGGRGKTASRIAGLLHAADIPFLVASRSTSSTSPFRQAKFDWLIEESYESLFLKASAEGMAPITTAYLVPPPIFDLAPPMIKFVDFARQRGVRRFVLLSASTIEKGGPAMGQVHERLASLAGIEYAVLRPTWFMENFSSPQEPQRLAIRDENKLYSAAGDGRIPFVSADDIARVGFHALMDAGSSGKEYLILGPELLTYSEVASILTTVLGRQITHVNLSESELARYLETTGMPAEDSSMMAGMDSIIKNGAEQRLNHVVEEVTGFPPRSFHDFAVREKQCWTKASTQSSL</sequence>
<evidence type="ECO:0000256" key="1">
    <source>
        <dbReference type="ARBA" id="ARBA00005107"/>
    </source>
</evidence>
<dbReference type="NCBIfam" id="TIGR03649">
    <property type="entry name" value="ergot_EASG"/>
    <property type="match status" value="1"/>
</dbReference>
<dbReference type="PANTHER" id="PTHR43162">
    <property type="match status" value="1"/>
</dbReference>
<reference evidence="5 6" key="1">
    <citation type="submission" date="2019-04" db="EMBL/GenBank/DDBJ databases">
        <title>Friends and foes A comparative genomics study of 23 Aspergillus species from section Flavi.</title>
        <authorList>
            <consortium name="DOE Joint Genome Institute"/>
            <person name="Kjaerbolling I."/>
            <person name="Vesth T."/>
            <person name="Frisvad J.C."/>
            <person name="Nybo J.L."/>
            <person name="Theobald S."/>
            <person name="Kildgaard S."/>
            <person name="Isbrandt T."/>
            <person name="Kuo A."/>
            <person name="Sato A."/>
            <person name="Lyhne E.K."/>
            <person name="Kogle M.E."/>
            <person name="Wiebenga A."/>
            <person name="Kun R.S."/>
            <person name="Lubbers R.J."/>
            <person name="Makela M.R."/>
            <person name="Barry K."/>
            <person name="Chovatia M."/>
            <person name="Clum A."/>
            <person name="Daum C."/>
            <person name="Haridas S."/>
            <person name="He G."/>
            <person name="LaButti K."/>
            <person name="Lipzen A."/>
            <person name="Mondo S."/>
            <person name="Riley R."/>
            <person name="Salamov A."/>
            <person name="Simmons B.A."/>
            <person name="Magnuson J.K."/>
            <person name="Henrissat B."/>
            <person name="Mortensen U.H."/>
            <person name="Larsen T.O."/>
            <person name="Devries R.P."/>
            <person name="Grigoriev I.V."/>
            <person name="Machida M."/>
            <person name="Baker S.E."/>
            <person name="Andersen M.R."/>
        </authorList>
    </citation>
    <scope>NUCLEOTIDE SEQUENCE [LARGE SCALE GENOMIC DNA]</scope>
    <source>
        <strain evidence="5 6">CBS 151.66</strain>
    </source>
</reference>
<dbReference type="SUPFAM" id="SSF51735">
    <property type="entry name" value="NAD(P)-binding Rossmann-fold domains"/>
    <property type="match status" value="1"/>
</dbReference>
<dbReference type="OrthoDB" id="9997102at2759"/>
<keyword evidence="6" id="KW-1185">Reference proteome</keyword>
<protein>
    <submittedName>
        <fullName evidence="5">Agroclavine dehydrogenase</fullName>
    </submittedName>
</protein>
<dbReference type="Proteomes" id="UP000326565">
    <property type="component" value="Unassembled WGS sequence"/>
</dbReference>
<proteinExistence type="inferred from homology"/>
<comment type="pathway">
    <text evidence="1">Alkaloid biosynthesis; ergot alkaloid biosynthesis.</text>
</comment>